<dbReference type="RefSeq" id="WP_310769299.1">
    <property type="nucleotide sequence ID" value="NZ_CP134050.1"/>
</dbReference>
<accession>A0ABY9T6J2</accession>
<evidence type="ECO:0000313" key="1">
    <source>
        <dbReference type="EMBL" id="WNC15482.1"/>
    </source>
</evidence>
<dbReference type="InterPro" id="IPR036511">
    <property type="entry name" value="TGT-like_sf"/>
</dbReference>
<dbReference type="EMBL" id="CP134050">
    <property type="protein sequence ID" value="WNC15482.1"/>
    <property type="molecule type" value="Genomic_DNA"/>
</dbReference>
<proteinExistence type="predicted"/>
<protein>
    <submittedName>
        <fullName evidence="1">Uncharacterized protein</fullName>
    </submittedName>
</protein>
<dbReference type="Gene3D" id="3.20.20.105">
    <property type="entry name" value="Queuine tRNA-ribosyltransferase-like"/>
    <property type="match status" value="1"/>
</dbReference>
<dbReference type="SUPFAM" id="SSF51713">
    <property type="entry name" value="tRNA-guanine transglycosylase"/>
    <property type="match status" value="1"/>
</dbReference>
<gene>
    <name evidence="1" type="ORF">RGB73_03825</name>
</gene>
<name>A0ABY9T6J2_BREBE</name>
<organism evidence="1 2">
    <name type="scientific">Brevibacillus brevis</name>
    <name type="common">Bacillus brevis</name>
    <dbReference type="NCBI Taxonomy" id="1393"/>
    <lineage>
        <taxon>Bacteria</taxon>
        <taxon>Bacillati</taxon>
        <taxon>Bacillota</taxon>
        <taxon>Bacilli</taxon>
        <taxon>Bacillales</taxon>
        <taxon>Paenibacillaceae</taxon>
        <taxon>Brevibacillus</taxon>
    </lineage>
</organism>
<dbReference type="Proteomes" id="UP001256827">
    <property type="component" value="Chromosome"/>
</dbReference>
<evidence type="ECO:0000313" key="2">
    <source>
        <dbReference type="Proteomes" id="UP001256827"/>
    </source>
</evidence>
<keyword evidence="2" id="KW-1185">Reference proteome</keyword>
<reference evidence="1 2" key="1">
    <citation type="submission" date="2023-09" db="EMBL/GenBank/DDBJ databases">
        <title>Complete Genome and Methylome dissection of Bacillus brevis NEB573 original source of BbsI restriction endonuclease.</title>
        <authorList>
            <person name="Fomenkov A."/>
            <person name="Roberts R.D."/>
        </authorList>
    </citation>
    <scope>NUCLEOTIDE SEQUENCE [LARGE SCALE GENOMIC DNA]</scope>
    <source>
        <strain evidence="1 2">NEB573</strain>
    </source>
</reference>
<sequence length="320" mass="37156">MKNHQGKIRYIEKIGKRTPILIPSFSSKGFPHVKDLHNYLKHKLTEASLVSTYDLYYGNLEIDQIYESDILFVDSGGYERNREHDVSDIYGTLYFPNEWNVSLYEEQASKLKTITDIVLINYDYQEPLPMEVQLNRARVNFEKFPDFASDFLCKPTSNEESLINVNDVVQNVNLLAPFDILGFTEKELGHSILERVNNIYRIRKALTDAGLDKPIHIFGCLDPLSVALFFLCGADIFDGLSWLRFSFKNGIPVYMNHYSISNGYWNKHENEVKVLGFSENLCELSKLKYRLEKFLRSSDWDDIGVSEHDLKQLMVILEVR</sequence>